<reference evidence="1 2" key="1">
    <citation type="submission" date="2019-12" db="EMBL/GenBank/DDBJ databases">
        <title>Whole-genome sequencing of Allorhizobium vitis.</title>
        <authorList>
            <person name="Gan H.M."/>
            <person name="Szegedi E."/>
            <person name="Burr T."/>
            <person name="Savka M.A."/>
        </authorList>
    </citation>
    <scope>NUCLEOTIDE SEQUENCE [LARGE SCALE GENOMIC DNA]</scope>
    <source>
        <strain evidence="1 2">CG516</strain>
    </source>
</reference>
<dbReference type="Proteomes" id="UP000477951">
    <property type="component" value="Unassembled WGS sequence"/>
</dbReference>
<sequence>MSDSSVSNSLAKLQAQAGGQQNTDEVCQNCSCKVEVGAFNVVTVKDPTGYIDNKAQFGHLFIRYTLADGTVRFYRGGPTSGNKLSSAPGITEYNHQNSQPSGKFRPSDQTTLDDGWWSKMSVFGAIITHTGNWRGSYEQRTFESSPQGIITIAEGPEHCGYHDKFIAIMRDISAARIEYEM</sequence>
<dbReference type="AlphaFoldDB" id="A0A6L6VP17"/>
<evidence type="ECO:0000313" key="1">
    <source>
        <dbReference type="EMBL" id="MUZ76079.1"/>
    </source>
</evidence>
<organism evidence="1 2">
    <name type="scientific">Agrobacterium vitis</name>
    <name type="common">Rhizobium vitis</name>
    <dbReference type="NCBI Taxonomy" id="373"/>
    <lineage>
        <taxon>Bacteria</taxon>
        <taxon>Pseudomonadati</taxon>
        <taxon>Pseudomonadota</taxon>
        <taxon>Alphaproteobacteria</taxon>
        <taxon>Hyphomicrobiales</taxon>
        <taxon>Rhizobiaceae</taxon>
        <taxon>Rhizobium/Agrobacterium group</taxon>
        <taxon>Agrobacterium</taxon>
    </lineage>
</organism>
<dbReference type="RefSeq" id="WP_156616551.1">
    <property type="nucleotide sequence ID" value="NZ_WPHR01000046.1"/>
</dbReference>
<comment type="caution">
    <text evidence="1">The sequence shown here is derived from an EMBL/GenBank/DDBJ whole genome shotgun (WGS) entry which is preliminary data.</text>
</comment>
<protein>
    <submittedName>
        <fullName evidence="1">Uncharacterized protein</fullName>
    </submittedName>
</protein>
<accession>A0A6L6VP17</accession>
<proteinExistence type="predicted"/>
<gene>
    <name evidence="1" type="ORF">GOZ90_25885</name>
</gene>
<name>A0A6L6VP17_AGRVI</name>
<dbReference type="EMBL" id="WPHR01000046">
    <property type="protein sequence ID" value="MUZ76079.1"/>
    <property type="molecule type" value="Genomic_DNA"/>
</dbReference>
<evidence type="ECO:0000313" key="2">
    <source>
        <dbReference type="Proteomes" id="UP000477951"/>
    </source>
</evidence>